<feature type="transmembrane region" description="Helical" evidence="8">
    <location>
        <begin position="187"/>
        <end position="205"/>
    </location>
</feature>
<keyword evidence="7 8" id="KW-0472">Membrane</keyword>
<comment type="subcellular location">
    <subcellularLocation>
        <location evidence="1">Membrane</location>
        <topology evidence="1">Multi-pass membrane protein</topology>
    </subcellularLocation>
</comment>
<feature type="transmembrane region" description="Helical" evidence="8">
    <location>
        <begin position="12"/>
        <end position="28"/>
    </location>
</feature>
<feature type="transmembrane region" description="Helical" evidence="8">
    <location>
        <begin position="336"/>
        <end position="358"/>
    </location>
</feature>
<evidence type="ECO:0000256" key="2">
    <source>
        <dbReference type="ARBA" id="ARBA00007998"/>
    </source>
</evidence>
<evidence type="ECO:0000256" key="6">
    <source>
        <dbReference type="ARBA" id="ARBA00022989"/>
    </source>
</evidence>
<evidence type="ECO:0000313" key="9">
    <source>
        <dbReference type="EMBL" id="UVI28588.1"/>
    </source>
</evidence>
<accession>A0ABY5S8D5</accession>
<proteinExistence type="inferred from homology"/>
<feature type="transmembrane region" description="Helical" evidence="8">
    <location>
        <begin position="118"/>
        <end position="138"/>
    </location>
</feature>
<keyword evidence="4" id="KW-0309">Germination</keyword>
<protein>
    <submittedName>
        <fullName evidence="9">Endospore germination permease</fullName>
    </submittedName>
</protein>
<evidence type="ECO:0000256" key="5">
    <source>
        <dbReference type="ARBA" id="ARBA00022692"/>
    </source>
</evidence>
<dbReference type="NCBIfam" id="TIGR00912">
    <property type="entry name" value="2A0309"/>
    <property type="match status" value="1"/>
</dbReference>
<dbReference type="EMBL" id="CP091430">
    <property type="protein sequence ID" value="UVI28588.1"/>
    <property type="molecule type" value="Genomic_DNA"/>
</dbReference>
<keyword evidence="6 8" id="KW-1133">Transmembrane helix</keyword>
<comment type="similarity">
    <text evidence="2">Belongs to the amino acid-polyamine-organocation (APC) superfamily. Spore germination protein (SGP) (TC 2.A.3.9) family.</text>
</comment>
<dbReference type="Proteomes" id="UP001057877">
    <property type="component" value="Chromosome"/>
</dbReference>
<evidence type="ECO:0000256" key="3">
    <source>
        <dbReference type="ARBA" id="ARBA00022448"/>
    </source>
</evidence>
<dbReference type="InterPro" id="IPR004761">
    <property type="entry name" value="Spore_GerAB"/>
</dbReference>
<sequence length="371" mass="41300">MKGTPNISARQFMILVFLYSVGTVILHTPGPLTEFAKQDAWLAALIGTVFGLALVWLYIKVGQLYPELTLDQLNEKIFGKWLGKAVNFTFFLWAYSTAAQVVYYVGNFVKTFWMPETPLTAFNILFTLIILMAVRLGIEPIVRSAEILVVPFTILTVVLILCILPQVDMKNLTPMLEEGAKPVFRGALFYMSVFSLSPVIFLMIYPAVNRSKAAGKAFYIGTLAGGIVLIIGILLTTLVLGPELMALNTAPSYSLAKMITIGNFLTRIEAVLAFLWIITTFFRAVMYFYVSVAVFANLFKLNDYRPLVSPLGMIMVALSLIIFPNVQVSGEFNKEIWLFYASSYGLIMPLLLLIVGTIRMRVLHALSPKNG</sequence>
<evidence type="ECO:0000256" key="1">
    <source>
        <dbReference type="ARBA" id="ARBA00004141"/>
    </source>
</evidence>
<evidence type="ECO:0000256" key="7">
    <source>
        <dbReference type="ARBA" id="ARBA00023136"/>
    </source>
</evidence>
<evidence type="ECO:0000313" key="10">
    <source>
        <dbReference type="Proteomes" id="UP001057877"/>
    </source>
</evidence>
<feature type="transmembrane region" description="Helical" evidence="8">
    <location>
        <begin position="145"/>
        <end position="167"/>
    </location>
</feature>
<keyword evidence="3" id="KW-0813">Transport</keyword>
<feature type="transmembrane region" description="Helical" evidence="8">
    <location>
        <begin position="273"/>
        <end position="295"/>
    </location>
</feature>
<feature type="transmembrane region" description="Helical" evidence="8">
    <location>
        <begin position="217"/>
        <end position="240"/>
    </location>
</feature>
<dbReference type="RefSeq" id="WP_258384677.1">
    <property type="nucleotide sequence ID" value="NZ_CP091430.1"/>
</dbReference>
<gene>
    <name evidence="9" type="ORF">L1F29_24520</name>
</gene>
<keyword evidence="10" id="KW-1185">Reference proteome</keyword>
<feature type="transmembrane region" description="Helical" evidence="8">
    <location>
        <begin position="40"/>
        <end position="59"/>
    </location>
</feature>
<evidence type="ECO:0000256" key="4">
    <source>
        <dbReference type="ARBA" id="ARBA00022544"/>
    </source>
</evidence>
<evidence type="ECO:0000256" key="8">
    <source>
        <dbReference type="SAM" id="Phobius"/>
    </source>
</evidence>
<feature type="transmembrane region" description="Helical" evidence="8">
    <location>
        <begin position="307"/>
        <end position="324"/>
    </location>
</feature>
<keyword evidence="5 8" id="KW-0812">Transmembrane</keyword>
<reference evidence="9" key="1">
    <citation type="submission" date="2022-01" db="EMBL/GenBank/DDBJ databases">
        <title>Paenibacillus spongiae sp. nov., isolated from marine sponge.</title>
        <authorList>
            <person name="Li Z."/>
            <person name="Zhang M."/>
        </authorList>
    </citation>
    <scope>NUCLEOTIDE SEQUENCE</scope>
    <source>
        <strain evidence="9">PHS-Z3</strain>
    </source>
</reference>
<dbReference type="PANTHER" id="PTHR34975">
    <property type="entry name" value="SPORE GERMINATION PROTEIN A2"/>
    <property type="match status" value="1"/>
</dbReference>
<dbReference type="Pfam" id="PF03845">
    <property type="entry name" value="Spore_permease"/>
    <property type="match status" value="1"/>
</dbReference>
<name>A0ABY5S8D5_9BACL</name>
<dbReference type="PANTHER" id="PTHR34975:SF2">
    <property type="entry name" value="SPORE GERMINATION PROTEIN A2"/>
    <property type="match status" value="1"/>
</dbReference>
<organism evidence="9 10">
    <name type="scientific">Paenibacillus spongiae</name>
    <dbReference type="NCBI Taxonomy" id="2909671"/>
    <lineage>
        <taxon>Bacteria</taxon>
        <taxon>Bacillati</taxon>
        <taxon>Bacillota</taxon>
        <taxon>Bacilli</taxon>
        <taxon>Bacillales</taxon>
        <taxon>Paenibacillaceae</taxon>
        <taxon>Paenibacillus</taxon>
    </lineage>
</organism>
<dbReference type="Gene3D" id="1.20.1740.10">
    <property type="entry name" value="Amino acid/polyamine transporter I"/>
    <property type="match status" value="1"/>
</dbReference>
<feature type="transmembrane region" description="Helical" evidence="8">
    <location>
        <begin position="85"/>
        <end position="106"/>
    </location>
</feature>